<name>M4BRR6_HYAAE</name>
<evidence type="ECO:0000313" key="1">
    <source>
        <dbReference type="EnsemblProtists" id="HpaP809106"/>
    </source>
</evidence>
<reference evidence="2" key="1">
    <citation type="journal article" date="2010" name="Science">
        <title>Signatures of adaptation to obligate biotrophy in the Hyaloperonospora arabidopsidis genome.</title>
        <authorList>
            <person name="Baxter L."/>
            <person name="Tripathy S."/>
            <person name="Ishaque N."/>
            <person name="Boot N."/>
            <person name="Cabral A."/>
            <person name="Kemen E."/>
            <person name="Thines M."/>
            <person name="Ah-Fong A."/>
            <person name="Anderson R."/>
            <person name="Badejoko W."/>
            <person name="Bittner-Eddy P."/>
            <person name="Boore J.L."/>
            <person name="Chibucos M.C."/>
            <person name="Coates M."/>
            <person name="Dehal P."/>
            <person name="Delehaunty K."/>
            <person name="Dong S."/>
            <person name="Downton P."/>
            <person name="Dumas B."/>
            <person name="Fabro G."/>
            <person name="Fronick C."/>
            <person name="Fuerstenberg S.I."/>
            <person name="Fulton L."/>
            <person name="Gaulin E."/>
            <person name="Govers F."/>
            <person name="Hughes L."/>
            <person name="Humphray S."/>
            <person name="Jiang R.H."/>
            <person name="Judelson H."/>
            <person name="Kamoun S."/>
            <person name="Kyung K."/>
            <person name="Meijer H."/>
            <person name="Minx P."/>
            <person name="Morris P."/>
            <person name="Nelson J."/>
            <person name="Phuntumart V."/>
            <person name="Qutob D."/>
            <person name="Rehmany A."/>
            <person name="Rougon-Cardoso A."/>
            <person name="Ryden P."/>
            <person name="Torto-Alalibo T."/>
            <person name="Studholme D."/>
            <person name="Wang Y."/>
            <person name="Win J."/>
            <person name="Wood J."/>
            <person name="Clifton S.W."/>
            <person name="Rogers J."/>
            <person name="Van den Ackerveken G."/>
            <person name="Jones J.D."/>
            <person name="McDowell J.M."/>
            <person name="Beynon J."/>
            <person name="Tyler B.M."/>
        </authorList>
    </citation>
    <scope>NUCLEOTIDE SEQUENCE [LARGE SCALE GENOMIC DNA]</scope>
    <source>
        <strain evidence="2">Emoy2</strain>
    </source>
</reference>
<evidence type="ECO:0000313" key="2">
    <source>
        <dbReference type="Proteomes" id="UP000011713"/>
    </source>
</evidence>
<dbReference type="Proteomes" id="UP000011713">
    <property type="component" value="Unassembled WGS sequence"/>
</dbReference>
<dbReference type="EMBL" id="JH598659">
    <property type="status" value="NOT_ANNOTATED_CDS"/>
    <property type="molecule type" value="Genomic_DNA"/>
</dbReference>
<reference evidence="1" key="2">
    <citation type="submission" date="2015-06" db="UniProtKB">
        <authorList>
            <consortium name="EnsemblProtists"/>
        </authorList>
    </citation>
    <scope>IDENTIFICATION</scope>
    <source>
        <strain evidence="1">Emoy2</strain>
    </source>
</reference>
<proteinExistence type="predicted"/>
<dbReference type="VEuPathDB" id="FungiDB:HpaG809106"/>
<dbReference type="EnsemblProtists" id="HpaT809106">
    <property type="protein sequence ID" value="HpaP809106"/>
    <property type="gene ID" value="HpaG809106"/>
</dbReference>
<sequence length="59" mass="6891">MRRMRIRMLAWRSPFDVDEEAVNQIGGACHYGWARGCEDLPSCSYRDDLALATTSLWRR</sequence>
<accession>M4BRR6</accession>
<protein>
    <submittedName>
        <fullName evidence="1">Uncharacterized protein</fullName>
    </submittedName>
</protein>
<organism evidence="1 2">
    <name type="scientific">Hyaloperonospora arabidopsidis (strain Emoy2)</name>
    <name type="common">Downy mildew agent</name>
    <name type="synonym">Peronospora arabidopsidis</name>
    <dbReference type="NCBI Taxonomy" id="559515"/>
    <lineage>
        <taxon>Eukaryota</taxon>
        <taxon>Sar</taxon>
        <taxon>Stramenopiles</taxon>
        <taxon>Oomycota</taxon>
        <taxon>Peronosporomycetes</taxon>
        <taxon>Peronosporales</taxon>
        <taxon>Peronosporaceae</taxon>
        <taxon>Hyaloperonospora</taxon>
    </lineage>
</organism>
<dbReference type="AlphaFoldDB" id="M4BRR6"/>
<dbReference type="HOGENOM" id="CLU_2965789_0_0_1"/>
<keyword evidence="2" id="KW-1185">Reference proteome</keyword>
<dbReference type="InParanoid" id="M4BRR6"/>